<keyword evidence="2" id="KW-0805">Transcription regulation</keyword>
<evidence type="ECO:0000259" key="4">
    <source>
        <dbReference type="SMART" id="SM00738"/>
    </source>
</evidence>
<evidence type="ECO:0000256" key="2">
    <source>
        <dbReference type="ARBA" id="ARBA00023015"/>
    </source>
</evidence>
<accession>A0A1F5VDL6</accession>
<dbReference type="SMART" id="SM00738">
    <property type="entry name" value="NGN"/>
    <property type="match status" value="1"/>
</dbReference>
<dbReference type="Proteomes" id="UP000178943">
    <property type="component" value="Unassembled WGS sequence"/>
</dbReference>
<dbReference type="GO" id="GO:0006354">
    <property type="term" value="P:DNA-templated transcription elongation"/>
    <property type="evidence" value="ECO:0007669"/>
    <property type="project" value="InterPro"/>
</dbReference>
<dbReference type="SUPFAM" id="SSF50104">
    <property type="entry name" value="Translation proteins SH3-like domain"/>
    <property type="match status" value="1"/>
</dbReference>
<dbReference type="InterPro" id="IPR043425">
    <property type="entry name" value="NusG-like"/>
</dbReference>
<proteinExistence type="predicted"/>
<evidence type="ECO:0000256" key="1">
    <source>
        <dbReference type="ARBA" id="ARBA00022814"/>
    </source>
</evidence>
<evidence type="ECO:0000313" key="5">
    <source>
        <dbReference type="EMBL" id="OGF61523.1"/>
    </source>
</evidence>
<protein>
    <recommendedName>
        <fullName evidence="4">NusG-like N-terminal domain-containing protein</fullName>
    </recommendedName>
</protein>
<dbReference type="Gene3D" id="3.30.70.940">
    <property type="entry name" value="NusG, N-terminal domain"/>
    <property type="match status" value="1"/>
</dbReference>
<dbReference type="InterPro" id="IPR008991">
    <property type="entry name" value="Translation_prot_SH3-like_sf"/>
</dbReference>
<keyword evidence="3" id="KW-0804">Transcription</keyword>
<gene>
    <name evidence="5" type="ORF">A2Y62_01685</name>
</gene>
<dbReference type="Pfam" id="PF02357">
    <property type="entry name" value="NusG"/>
    <property type="match status" value="1"/>
</dbReference>
<dbReference type="AlphaFoldDB" id="A0A1F5VDL6"/>
<keyword evidence="1" id="KW-0889">Transcription antitermination</keyword>
<evidence type="ECO:0000256" key="3">
    <source>
        <dbReference type="ARBA" id="ARBA00023163"/>
    </source>
</evidence>
<comment type="caution">
    <text evidence="5">The sequence shown here is derived from an EMBL/GenBank/DDBJ whole genome shotgun (WGS) entry which is preliminary data.</text>
</comment>
<evidence type="ECO:0000313" key="6">
    <source>
        <dbReference type="Proteomes" id="UP000178943"/>
    </source>
</evidence>
<dbReference type="PANTHER" id="PTHR30265">
    <property type="entry name" value="RHO-INTERACTING TRANSCRIPTION TERMINATION FACTOR NUSG"/>
    <property type="match status" value="1"/>
</dbReference>
<dbReference type="GO" id="GO:0031564">
    <property type="term" value="P:transcription antitermination"/>
    <property type="evidence" value="ECO:0007669"/>
    <property type="project" value="UniProtKB-KW"/>
</dbReference>
<dbReference type="STRING" id="1817863.A2Y62_01685"/>
<feature type="domain" description="NusG-like N-terminal" evidence="4">
    <location>
        <begin position="1"/>
        <end position="98"/>
    </location>
</feature>
<dbReference type="InterPro" id="IPR036735">
    <property type="entry name" value="NGN_dom_sf"/>
</dbReference>
<reference evidence="5 6" key="1">
    <citation type="journal article" date="2016" name="Nat. Commun.">
        <title>Thousands of microbial genomes shed light on interconnected biogeochemical processes in an aquifer system.</title>
        <authorList>
            <person name="Anantharaman K."/>
            <person name="Brown C.T."/>
            <person name="Hug L.A."/>
            <person name="Sharon I."/>
            <person name="Castelle C.J."/>
            <person name="Probst A.J."/>
            <person name="Thomas B.C."/>
            <person name="Singh A."/>
            <person name="Wilkins M.J."/>
            <person name="Karaoz U."/>
            <person name="Brodie E.L."/>
            <person name="Williams K.H."/>
            <person name="Hubbard S.S."/>
            <person name="Banfield J.F."/>
        </authorList>
    </citation>
    <scope>NUCLEOTIDE SEQUENCE [LARGE SCALE GENOMIC DNA]</scope>
</reference>
<dbReference type="InterPro" id="IPR006645">
    <property type="entry name" value="NGN-like_dom"/>
</dbReference>
<name>A0A1F5VDL6_9BACT</name>
<sequence length="180" mass="21169">MRKWYAIYTKHHHENKVALQLNARSIENYLPISTSLRKWKDRKVWLELPVFPCYLFIQCEITEQLHKLRRMRGVISIVGHPMPESVPDYQIESIRKILSFDVDWEHFTGFCEGEEVLIVKGPMKGIRGKLMEIRTQNILVVEVELINQGVTVLVDQRDVMPYNHSGLLPCSVINYYKNTE</sequence>
<dbReference type="NCBIfam" id="NF033644">
    <property type="entry name" value="antiterm_UpxY"/>
    <property type="match status" value="1"/>
</dbReference>
<dbReference type="EMBL" id="MFGW01000193">
    <property type="protein sequence ID" value="OGF61523.1"/>
    <property type="molecule type" value="Genomic_DNA"/>
</dbReference>
<dbReference type="PANTHER" id="PTHR30265:SF4">
    <property type="entry name" value="KOW MOTIF FAMILY PROTEIN, EXPRESSED"/>
    <property type="match status" value="1"/>
</dbReference>
<organism evidence="5 6">
    <name type="scientific">Candidatus Fischerbacteria bacterium RBG_13_37_8</name>
    <dbReference type="NCBI Taxonomy" id="1817863"/>
    <lineage>
        <taxon>Bacteria</taxon>
        <taxon>Candidatus Fischeribacteriota</taxon>
    </lineage>
</organism>
<dbReference type="SUPFAM" id="SSF82679">
    <property type="entry name" value="N-utilization substance G protein NusG, N-terminal domain"/>
    <property type="match status" value="1"/>
</dbReference>